<dbReference type="AlphaFoldDB" id="A0A177T4P7"/>
<evidence type="ECO:0000313" key="3">
    <source>
        <dbReference type="Proteomes" id="UP000077521"/>
    </source>
</evidence>
<keyword evidence="3" id="KW-1185">Reference proteome</keyword>
<accession>A0A177T4P7</accession>
<feature type="compositionally biased region" description="Basic and acidic residues" evidence="1">
    <location>
        <begin position="108"/>
        <end position="129"/>
    </location>
</feature>
<reference evidence="2" key="1">
    <citation type="submission" date="2016-04" db="EMBL/GenBank/DDBJ databases">
        <authorList>
            <person name="Nguyen H.D."/>
            <person name="Samba Siva P."/>
            <person name="Cullis J."/>
            <person name="Levesque C.A."/>
            <person name="Hambleton S."/>
        </authorList>
    </citation>
    <scope>NUCLEOTIDE SEQUENCE</scope>
    <source>
        <strain evidence="2">DAOMC 236416</strain>
    </source>
</reference>
<sequence>MTEAVGPEAEAQALKLVAQYHFSKINREAFDAALKLVYMDHRVLREYNTVRIAIMESEPGGDDPLEQMPPIRHESNQVVLDAITGRQTWDEYIDFMETQEVEATQQQHRRDGKVTDDPPRKKDKVDRPKGNGLFIPGKENDLHPLGRLVSTSPNRYRDFELDDGAGPSTAKRKTSRQTPERSSSPSQSGKDDSSSDSEAPSDTGSEHSTRRPRKPGRFSNKDTKGKGSKVSPKRKDKEKNKGKGKEKSRSKSQAKSKKTQDKPAPKLTAEETMEFRAAATKGTTVSQHGMKRTAAAAGLDGGDGVF</sequence>
<dbReference type="Proteomes" id="UP000077521">
    <property type="component" value="Unassembled WGS sequence"/>
</dbReference>
<feature type="compositionally biased region" description="Basic and acidic residues" evidence="1">
    <location>
        <begin position="233"/>
        <end position="249"/>
    </location>
</feature>
<evidence type="ECO:0000313" key="2">
    <source>
        <dbReference type="EMBL" id="KAE8240171.1"/>
    </source>
</evidence>
<reference evidence="2" key="2">
    <citation type="journal article" date="2019" name="IMA Fungus">
        <title>Genome sequencing and comparison of five Tilletia species to identify candidate genes for the detection of regulated species infecting wheat.</title>
        <authorList>
            <person name="Nguyen H.D.T."/>
            <person name="Sultana T."/>
            <person name="Kesanakurti P."/>
            <person name="Hambleton S."/>
        </authorList>
    </citation>
    <scope>NUCLEOTIDE SEQUENCE</scope>
    <source>
        <strain evidence="2">DAOMC 236416</strain>
    </source>
</reference>
<dbReference type="EMBL" id="LWDF02001143">
    <property type="protein sequence ID" value="KAE8240171.1"/>
    <property type="molecule type" value="Genomic_DNA"/>
</dbReference>
<name>A0A177T4P7_9BASI</name>
<protein>
    <submittedName>
        <fullName evidence="2">Uncharacterized protein</fullName>
    </submittedName>
</protein>
<evidence type="ECO:0000256" key="1">
    <source>
        <dbReference type="SAM" id="MobiDB-lite"/>
    </source>
</evidence>
<organism evidence="2 3">
    <name type="scientific">Tilletia indica</name>
    <dbReference type="NCBI Taxonomy" id="43049"/>
    <lineage>
        <taxon>Eukaryota</taxon>
        <taxon>Fungi</taxon>
        <taxon>Dikarya</taxon>
        <taxon>Basidiomycota</taxon>
        <taxon>Ustilaginomycotina</taxon>
        <taxon>Exobasidiomycetes</taxon>
        <taxon>Tilletiales</taxon>
        <taxon>Tilletiaceae</taxon>
        <taxon>Tilletia</taxon>
    </lineage>
</organism>
<proteinExistence type="predicted"/>
<comment type="caution">
    <text evidence="2">The sequence shown here is derived from an EMBL/GenBank/DDBJ whole genome shotgun (WGS) entry which is preliminary data.</text>
</comment>
<feature type="region of interest" description="Disordered" evidence="1">
    <location>
        <begin position="101"/>
        <end position="306"/>
    </location>
</feature>
<gene>
    <name evidence="2" type="ORF">A4X13_0g7914</name>
</gene>